<evidence type="ECO:0000313" key="2">
    <source>
        <dbReference type="Proteomes" id="UP001066276"/>
    </source>
</evidence>
<gene>
    <name evidence="1" type="ORF">NDU88_003926</name>
</gene>
<name>A0AAV7LK82_PLEWA</name>
<dbReference type="Proteomes" id="UP001066276">
    <property type="component" value="Chromosome 11"/>
</dbReference>
<dbReference type="AlphaFoldDB" id="A0AAV7LK82"/>
<keyword evidence="2" id="KW-1185">Reference proteome</keyword>
<evidence type="ECO:0000313" key="1">
    <source>
        <dbReference type="EMBL" id="KAJ1090797.1"/>
    </source>
</evidence>
<reference evidence="1" key="1">
    <citation type="journal article" date="2022" name="bioRxiv">
        <title>Sequencing and chromosome-scale assembly of the giantPleurodeles waltlgenome.</title>
        <authorList>
            <person name="Brown T."/>
            <person name="Elewa A."/>
            <person name="Iarovenko S."/>
            <person name="Subramanian E."/>
            <person name="Araus A.J."/>
            <person name="Petzold A."/>
            <person name="Susuki M."/>
            <person name="Suzuki K.-i.T."/>
            <person name="Hayashi T."/>
            <person name="Toyoda A."/>
            <person name="Oliveira C."/>
            <person name="Osipova E."/>
            <person name="Leigh N.D."/>
            <person name="Simon A."/>
            <person name="Yun M.H."/>
        </authorList>
    </citation>
    <scope>NUCLEOTIDE SEQUENCE</scope>
    <source>
        <strain evidence="1">20211129_DDA</strain>
        <tissue evidence="1">Liver</tissue>
    </source>
</reference>
<protein>
    <submittedName>
        <fullName evidence="1">Uncharacterized protein</fullName>
    </submittedName>
</protein>
<organism evidence="1 2">
    <name type="scientific">Pleurodeles waltl</name>
    <name type="common">Iberian ribbed newt</name>
    <dbReference type="NCBI Taxonomy" id="8319"/>
    <lineage>
        <taxon>Eukaryota</taxon>
        <taxon>Metazoa</taxon>
        <taxon>Chordata</taxon>
        <taxon>Craniata</taxon>
        <taxon>Vertebrata</taxon>
        <taxon>Euteleostomi</taxon>
        <taxon>Amphibia</taxon>
        <taxon>Batrachia</taxon>
        <taxon>Caudata</taxon>
        <taxon>Salamandroidea</taxon>
        <taxon>Salamandridae</taxon>
        <taxon>Pleurodelinae</taxon>
        <taxon>Pleurodeles</taxon>
    </lineage>
</organism>
<accession>A0AAV7LK82</accession>
<proteinExistence type="predicted"/>
<comment type="caution">
    <text evidence="1">The sequence shown here is derived from an EMBL/GenBank/DDBJ whole genome shotgun (WGS) entry which is preliminary data.</text>
</comment>
<dbReference type="EMBL" id="JANPWB010000015">
    <property type="protein sequence ID" value="KAJ1090797.1"/>
    <property type="molecule type" value="Genomic_DNA"/>
</dbReference>
<sequence length="132" mass="14297">MDEDLLDYEDDMEDPVMSRQRVMMAGDVPGVVQGGHSRVHRRDMVSGNLPRGEEGLVGSVGANELREMLGGSIRKGALHFKGGSNEQRMSKVDASIQVSLVMEADGCVGGPDKACAVWIVGHSFVRWAEKRG</sequence>